<proteinExistence type="predicted"/>
<dbReference type="Gene3D" id="3.30.1870.10">
    <property type="entry name" value="EreA-like, domain 2"/>
    <property type="match status" value="1"/>
</dbReference>
<organism evidence="1 2">
    <name type="scientific">Clostridium ljungdahlii</name>
    <dbReference type="NCBI Taxonomy" id="1538"/>
    <lineage>
        <taxon>Bacteria</taxon>
        <taxon>Bacillati</taxon>
        <taxon>Bacillota</taxon>
        <taxon>Clostridia</taxon>
        <taxon>Eubacteriales</taxon>
        <taxon>Clostridiaceae</taxon>
        <taxon>Clostridium</taxon>
    </lineage>
</organism>
<dbReference type="Gene3D" id="3.40.1660.10">
    <property type="entry name" value="EreA-like (biosynthetic domain)"/>
    <property type="match status" value="1"/>
</dbReference>
<accession>A0A168QLN8</accession>
<dbReference type="RefSeq" id="WP_063555197.1">
    <property type="nucleotide sequence ID" value="NZ_LITT01000014.1"/>
</dbReference>
<protein>
    <submittedName>
        <fullName evidence="1">Erythromycin esterase</fullName>
    </submittedName>
</protein>
<dbReference type="InterPro" id="IPR052036">
    <property type="entry name" value="Hydrolase/PRTase-associated"/>
</dbReference>
<name>A0A168QLN8_9CLOT</name>
<dbReference type="Pfam" id="PF05139">
    <property type="entry name" value="Erythro_esteras"/>
    <property type="match status" value="1"/>
</dbReference>
<evidence type="ECO:0000313" key="1">
    <source>
        <dbReference type="EMBL" id="OAA89313.1"/>
    </source>
</evidence>
<dbReference type="PANTHER" id="PTHR31299">
    <property type="entry name" value="ESTERASE, PUTATIVE (AFU_ORTHOLOGUE AFUA_1G05850)-RELATED"/>
    <property type="match status" value="1"/>
</dbReference>
<comment type="caution">
    <text evidence="1">The sequence shown here is derived from an EMBL/GenBank/DDBJ whole genome shotgun (WGS) entry which is preliminary data.</text>
</comment>
<dbReference type="EMBL" id="LITT01000014">
    <property type="protein sequence ID" value="OAA89313.1"/>
    <property type="molecule type" value="Genomic_DNA"/>
</dbReference>
<dbReference type="GO" id="GO:0046677">
    <property type="term" value="P:response to antibiotic"/>
    <property type="evidence" value="ECO:0007669"/>
    <property type="project" value="InterPro"/>
</dbReference>
<dbReference type="Proteomes" id="UP000077407">
    <property type="component" value="Unassembled WGS sequence"/>
</dbReference>
<dbReference type="PATRIC" id="fig|1538.10.peg.2131"/>
<gene>
    <name evidence="1" type="ORF">WY13_01686</name>
</gene>
<sequence>MKKIIIIVISAFIFILIGIEFNNQYSKYKSNKAVQAFKTKAVNLKTVKYNSGFQDLMPLKPILKDKRIVTMGEATHGTKEFFQMKHRMFQFLVEEMGYNVFAMEASQPDCMAVNDYILNGNGDPIKLIENLGFWTWDTKEVLDMVEWMKEYNKTHEKKIKFYGFDMQSSHTAAQNVINYLNKVDPSYEVSVHEVLSKFNDRTLDYGVKKQLPIDGIKEIKNIFEKNKDEYIKKSSKEQYELYMQNLNVICEFYDMFGTGGSDFQKETKRDKYMAENVKWILDHEGEGSKIMLWAHNLHVSKGIDKFGGSNSEYPEGNVKRMGSNLYDMYGSKMYVIGFEFNKGDLRANYTNKENGQAVNGKCTLKAAKENSAAYIFSKVNPIFFIDFNTCKENEYAKNILSKPQYCHNIGAVFPGENESFESEILDLRYDGLIFVDTTSSAEPN</sequence>
<dbReference type="PANTHER" id="PTHR31299:SF0">
    <property type="entry name" value="ESTERASE, PUTATIVE (AFU_ORTHOLOGUE AFUA_1G05850)-RELATED"/>
    <property type="match status" value="1"/>
</dbReference>
<dbReference type="SUPFAM" id="SSF159501">
    <property type="entry name" value="EreA/ChaN-like"/>
    <property type="match status" value="1"/>
</dbReference>
<dbReference type="PIRSF" id="PIRSF036794">
    <property type="entry name" value="UCP_erythr_ester"/>
    <property type="match status" value="1"/>
</dbReference>
<dbReference type="InterPro" id="IPR014622">
    <property type="entry name" value="UCP036794_erythomycin"/>
</dbReference>
<dbReference type="AlphaFoldDB" id="A0A168QLN8"/>
<reference evidence="1 2" key="1">
    <citation type="journal article" date="2015" name="Biotechnol. Bioeng.">
        <title>Genome sequence and phenotypic characterization of Caulobacter segnis.</title>
        <authorList>
            <person name="Patel S."/>
            <person name="Fletcher B."/>
            <person name="Scott D.C."/>
            <person name="Ely B."/>
        </authorList>
    </citation>
    <scope>NUCLEOTIDE SEQUENCE [LARGE SCALE GENOMIC DNA]</scope>
    <source>
        <strain evidence="1 2">ERI-2</strain>
    </source>
</reference>
<dbReference type="Gene3D" id="1.20.1440.30">
    <property type="entry name" value="Biosynthetic Protein domain"/>
    <property type="match status" value="1"/>
</dbReference>
<dbReference type="InterPro" id="IPR007815">
    <property type="entry name" value="Emycin_Estase"/>
</dbReference>
<dbReference type="CDD" id="cd14728">
    <property type="entry name" value="Ere-like"/>
    <property type="match status" value="1"/>
</dbReference>
<dbReference type="OrthoDB" id="9810066at2"/>
<evidence type="ECO:0000313" key="2">
    <source>
        <dbReference type="Proteomes" id="UP000077407"/>
    </source>
</evidence>